<evidence type="ECO:0000313" key="2">
    <source>
        <dbReference type="EMBL" id="KIN98962.1"/>
    </source>
</evidence>
<reference evidence="3" key="2">
    <citation type="submission" date="2015-01" db="EMBL/GenBank/DDBJ databases">
        <title>Evolutionary Origins and Diversification of the Mycorrhizal Mutualists.</title>
        <authorList>
            <consortium name="DOE Joint Genome Institute"/>
            <consortium name="Mycorrhizal Genomics Consortium"/>
            <person name="Kohler A."/>
            <person name="Kuo A."/>
            <person name="Nagy L.G."/>
            <person name="Floudas D."/>
            <person name="Copeland A."/>
            <person name="Barry K.W."/>
            <person name="Cichocki N."/>
            <person name="Veneault-Fourrey C."/>
            <person name="LaButti K."/>
            <person name="Lindquist E.A."/>
            <person name="Lipzen A."/>
            <person name="Lundell T."/>
            <person name="Morin E."/>
            <person name="Murat C."/>
            <person name="Riley R."/>
            <person name="Ohm R."/>
            <person name="Sun H."/>
            <person name="Tunlid A."/>
            <person name="Henrissat B."/>
            <person name="Grigoriev I.V."/>
            <person name="Hibbett D.S."/>
            <person name="Martin F."/>
        </authorList>
    </citation>
    <scope>NUCLEOTIDE SEQUENCE [LARGE SCALE GENOMIC DNA]</scope>
    <source>
        <strain evidence="3">Marx 270</strain>
    </source>
</reference>
<gene>
    <name evidence="2" type="ORF">M404DRAFT_1005056</name>
</gene>
<sequence>MGEAVCVIASAPLIATSNAPWLCPMIISIVNLLTRESGIGAAPEPGGQQGSLSSLGEIHHT</sequence>
<proteinExistence type="predicted"/>
<name>A0A0C3IPU4_PISTI</name>
<dbReference type="AlphaFoldDB" id="A0A0C3IPU4"/>
<evidence type="ECO:0000256" key="1">
    <source>
        <dbReference type="SAM" id="MobiDB-lite"/>
    </source>
</evidence>
<dbReference type="HOGENOM" id="CLU_2923660_0_0_1"/>
<dbReference type="Proteomes" id="UP000054217">
    <property type="component" value="Unassembled WGS sequence"/>
</dbReference>
<organism evidence="2 3">
    <name type="scientific">Pisolithus tinctorius Marx 270</name>
    <dbReference type="NCBI Taxonomy" id="870435"/>
    <lineage>
        <taxon>Eukaryota</taxon>
        <taxon>Fungi</taxon>
        <taxon>Dikarya</taxon>
        <taxon>Basidiomycota</taxon>
        <taxon>Agaricomycotina</taxon>
        <taxon>Agaricomycetes</taxon>
        <taxon>Agaricomycetidae</taxon>
        <taxon>Boletales</taxon>
        <taxon>Sclerodermatineae</taxon>
        <taxon>Pisolithaceae</taxon>
        <taxon>Pisolithus</taxon>
    </lineage>
</organism>
<feature type="non-terminal residue" evidence="2">
    <location>
        <position position="1"/>
    </location>
</feature>
<feature type="region of interest" description="Disordered" evidence="1">
    <location>
        <begin position="40"/>
        <end position="61"/>
    </location>
</feature>
<accession>A0A0C3IPU4</accession>
<protein>
    <submittedName>
        <fullName evidence="2">Uncharacterized protein</fullName>
    </submittedName>
</protein>
<reference evidence="2 3" key="1">
    <citation type="submission" date="2014-04" db="EMBL/GenBank/DDBJ databases">
        <authorList>
            <consortium name="DOE Joint Genome Institute"/>
            <person name="Kuo A."/>
            <person name="Kohler A."/>
            <person name="Costa M.D."/>
            <person name="Nagy L.G."/>
            <person name="Floudas D."/>
            <person name="Copeland A."/>
            <person name="Barry K.W."/>
            <person name="Cichocki N."/>
            <person name="Veneault-Fourrey C."/>
            <person name="LaButti K."/>
            <person name="Lindquist E.A."/>
            <person name="Lipzen A."/>
            <person name="Lundell T."/>
            <person name="Morin E."/>
            <person name="Murat C."/>
            <person name="Sun H."/>
            <person name="Tunlid A."/>
            <person name="Henrissat B."/>
            <person name="Grigoriev I.V."/>
            <person name="Hibbett D.S."/>
            <person name="Martin F."/>
            <person name="Nordberg H.P."/>
            <person name="Cantor M.N."/>
            <person name="Hua S.X."/>
        </authorList>
    </citation>
    <scope>NUCLEOTIDE SEQUENCE [LARGE SCALE GENOMIC DNA]</scope>
    <source>
        <strain evidence="2 3">Marx 270</strain>
    </source>
</reference>
<dbReference type="EMBL" id="KN832010">
    <property type="protein sequence ID" value="KIN98962.1"/>
    <property type="molecule type" value="Genomic_DNA"/>
</dbReference>
<feature type="compositionally biased region" description="Low complexity" evidence="1">
    <location>
        <begin position="50"/>
        <end position="61"/>
    </location>
</feature>
<keyword evidence="3" id="KW-1185">Reference proteome</keyword>
<evidence type="ECO:0000313" key="3">
    <source>
        <dbReference type="Proteomes" id="UP000054217"/>
    </source>
</evidence>
<dbReference type="InParanoid" id="A0A0C3IPU4"/>